<protein>
    <submittedName>
        <fullName evidence="1">Uncharacterized protein</fullName>
    </submittedName>
</protein>
<reference evidence="1" key="1">
    <citation type="submission" date="2010-02" db="EMBL/GenBank/DDBJ databases">
        <title>Sequencing and annotation of the Blastocystis hominis genome.</title>
        <authorList>
            <person name="Wincker P."/>
        </authorList>
    </citation>
    <scope>NUCLEOTIDE SEQUENCE</scope>
    <source>
        <strain evidence="1">Singapore isolate B</strain>
    </source>
</reference>
<evidence type="ECO:0000313" key="2">
    <source>
        <dbReference type="Proteomes" id="UP000008312"/>
    </source>
</evidence>
<sequence length="92" mass="10693">MIKFTRFASSFRFIVATSTHSQICFNSRWRTASTQPWILPSILRCSYCGKRKLVACCFVSVLLMGRKNISLLDSMDWCDDGIQETMWINEKD</sequence>
<dbReference type="Proteomes" id="UP000008312">
    <property type="component" value="Unassembled WGS sequence"/>
</dbReference>
<dbReference type="EMBL" id="FN668658">
    <property type="protein sequence ID" value="CBK23271.2"/>
    <property type="molecule type" value="Genomic_DNA"/>
</dbReference>
<keyword evidence="2" id="KW-1185">Reference proteome</keyword>
<dbReference type="RefSeq" id="XP_012897319.1">
    <property type="nucleotide sequence ID" value="XM_013041865.1"/>
</dbReference>
<name>D8M5D2_BLAHO</name>
<gene>
    <name evidence="1" type="ORF">GSBLH_T00003170001</name>
</gene>
<dbReference type="AlphaFoldDB" id="D8M5D2"/>
<dbReference type="GeneID" id="24920283"/>
<dbReference type="InParanoid" id="D8M5D2"/>
<proteinExistence type="predicted"/>
<organism evidence="1">
    <name type="scientific">Blastocystis hominis</name>
    <dbReference type="NCBI Taxonomy" id="12968"/>
    <lineage>
        <taxon>Eukaryota</taxon>
        <taxon>Sar</taxon>
        <taxon>Stramenopiles</taxon>
        <taxon>Bigyra</taxon>
        <taxon>Opalozoa</taxon>
        <taxon>Opalinata</taxon>
        <taxon>Blastocystidae</taxon>
        <taxon>Blastocystis</taxon>
    </lineage>
</organism>
<accession>D8M5D2</accession>
<evidence type="ECO:0000313" key="1">
    <source>
        <dbReference type="EMBL" id="CBK23271.2"/>
    </source>
</evidence>